<dbReference type="PANTHER" id="PTHR33164">
    <property type="entry name" value="TRANSCRIPTIONAL REGULATOR, MARR FAMILY"/>
    <property type="match status" value="1"/>
</dbReference>
<name>A0A5Q3Q6C1_9PSEU</name>
<dbReference type="GO" id="GO:0003677">
    <property type="term" value="F:DNA binding"/>
    <property type="evidence" value="ECO:0007669"/>
    <property type="project" value="UniProtKB-KW"/>
</dbReference>
<dbReference type="SMART" id="SM00347">
    <property type="entry name" value="HTH_MARR"/>
    <property type="match status" value="1"/>
</dbReference>
<dbReference type="Pfam" id="PF12802">
    <property type="entry name" value="MarR_2"/>
    <property type="match status" value="1"/>
</dbReference>
<evidence type="ECO:0000313" key="6">
    <source>
        <dbReference type="Proteomes" id="UP000371041"/>
    </source>
</evidence>
<evidence type="ECO:0000259" key="4">
    <source>
        <dbReference type="PROSITE" id="PS50995"/>
    </source>
</evidence>
<evidence type="ECO:0000256" key="3">
    <source>
        <dbReference type="ARBA" id="ARBA00023163"/>
    </source>
</evidence>
<keyword evidence="1" id="KW-0805">Transcription regulation</keyword>
<dbReference type="PROSITE" id="PS50995">
    <property type="entry name" value="HTH_MARR_2"/>
    <property type="match status" value="1"/>
</dbReference>
<feature type="domain" description="HTH marR-type" evidence="4">
    <location>
        <begin position="8"/>
        <end position="141"/>
    </location>
</feature>
<protein>
    <submittedName>
        <fullName evidence="5">Winged helix DNA-binding protein</fullName>
    </submittedName>
</protein>
<evidence type="ECO:0000313" key="5">
    <source>
        <dbReference type="EMBL" id="QGK70148.1"/>
    </source>
</evidence>
<dbReference type="PROSITE" id="PS01117">
    <property type="entry name" value="HTH_MARR_1"/>
    <property type="match status" value="1"/>
</dbReference>
<evidence type="ECO:0000256" key="2">
    <source>
        <dbReference type="ARBA" id="ARBA00023125"/>
    </source>
</evidence>
<dbReference type="SUPFAM" id="SSF46785">
    <property type="entry name" value="Winged helix' DNA-binding domain"/>
    <property type="match status" value="1"/>
</dbReference>
<keyword evidence="3" id="KW-0804">Transcription</keyword>
<dbReference type="Proteomes" id="UP000371041">
    <property type="component" value="Chromosome"/>
</dbReference>
<dbReference type="GO" id="GO:0003700">
    <property type="term" value="F:DNA-binding transcription factor activity"/>
    <property type="evidence" value="ECO:0007669"/>
    <property type="project" value="InterPro"/>
</dbReference>
<dbReference type="KEGG" id="sace:GIY23_11970"/>
<evidence type="ECO:0000256" key="1">
    <source>
        <dbReference type="ARBA" id="ARBA00023015"/>
    </source>
</evidence>
<keyword evidence="2 5" id="KW-0238">DNA-binding</keyword>
<dbReference type="RefSeq" id="WP_154076732.1">
    <property type="nucleotide sequence ID" value="NZ_CP045929.1"/>
</dbReference>
<sequence length="153" mass="16530">MSANRPLAEDLGFLLSRASGVLARSASEALAPLGLRVRSYSLLDLAGEDEHGVTQRRLAATMGLDPSQIVSLVDDLERRGLVMRAADPTDRRNKLIVTTEAGQRVRQDARARIAEAEGEPLQELAPPDLDRLRGLLRQIAFPGQAAATRSASH</sequence>
<dbReference type="PRINTS" id="PR00598">
    <property type="entry name" value="HTHMARR"/>
</dbReference>
<dbReference type="Gene3D" id="1.10.10.10">
    <property type="entry name" value="Winged helix-like DNA-binding domain superfamily/Winged helix DNA-binding domain"/>
    <property type="match status" value="1"/>
</dbReference>
<dbReference type="InterPro" id="IPR039422">
    <property type="entry name" value="MarR/SlyA-like"/>
</dbReference>
<organism evidence="5 6">
    <name type="scientific">Allosaccharopolyspora coralli</name>
    <dbReference type="NCBI Taxonomy" id="2665642"/>
    <lineage>
        <taxon>Bacteria</taxon>
        <taxon>Bacillati</taxon>
        <taxon>Actinomycetota</taxon>
        <taxon>Actinomycetes</taxon>
        <taxon>Pseudonocardiales</taxon>
        <taxon>Pseudonocardiaceae</taxon>
        <taxon>Allosaccharopolyspora</taxon>
    </lineage>
</organism>
<keyword evidence="6" id="KW-1185">Reference proteome</keyword>
<gene>
    <name evidence="5" type="ORF">GIY23_11970</name>
</gene>
<reference evidence="6" key="1">
    <citation type="submission" date="2019-11" db="EMBL/GenBank/DDBJ databases">
        <title>The complete genome sequence of Saccharopolyspora sp. E2A.</title>
        <authorList>
            <person name="Zhang G."/>
        </authorList>
    </citation>
    <scope>NUCLEOTIDE SEQUENCE [LARGE SCALE GENOMIC DNA]</scope>
    <source>
        <strain evidence="6">E2A</strain>
    </source>
</reference>
<proteinExistence type="predicted"/>
<dbReference type="GO" id="GO:0006950">
    <property type="term" value="P:response to stress"/>
    <property type="evidence" value="ECO:0007669"/>
    <property type="project" value="TreeGrafter"/>
</dbReference>
<dbReference type="InterPro" id="IPR023187">
    <property type="entry name" value="Tscrpt_reg_MarR-type_CS"/>
</dbReference>
<dbReference type="InterPro" id="IPR036388">
    <property type="entry name" value="WH-like_DNA-bd_sf"/>
</dbReference>
<dbReference type="InterPro" id="IPR036390">
    <property type="entry name" value="WH_DNA-bd_sf"/>
</dbReference>
<dbReference type="PANTHER" id="PTHR33164:SF99">
    <property type="entry name" value="MARR FAMILY REGULATORY PROTEIN"/>
    <property type="match status" value="1"/>
</dbReference>
<accession>A0A5Q3Q6C1</accession>
<dbReference type="AlphaFoldDB" id="A0A5Q3Q6C1"/>
<dbReference type="InterPro" id="IPR000835">
    <property type="entry name" value="HTH_MarR-typ"/>
</dbReference>
<dbReference type="EMBL" id="CP045929">
    <property type="protein sequence ID" value="QGK70148.1"/>
    <property type="molecule type" value="Genomic_DNA"/>
</dbReference>